<dbReference type="InterPro" id="IPR025234">
    <property type="entry name" value="YjzH-like"/>
</dbReference>
<organism evidence="1 2">
    <name type="scientific">Amycolatopsis jiangsuensis</name>
    <dbReference type="NCBI Taxonomy" id="1181879"/>
    <lineage>
        <taxon>Bacteria</taxon>
        <taxon>Bacillati</taxon>
        <taxon>Actinomycetota</taxon>
        <taxon>Actinomycetes</taxon>
        <taxon>Pseudonocardiales</taxon>
        <taxon>Pseudonocardiaceae</taxon>
        <taxon>Amycolatopsis</taxon>
    </lineage>
</organism>
<dbReference type="EMBL" id="JACHMG010000001">
    <property type="protein sequence ID" value="MBB4685247.1"/>
    <property type="molecule type" value="Genomic_DNA"/>
</dbReference>
<keyword evidence="2" id="KW-1185">Reference proteome</keyword>
<proteinExistence type="predicted"/>
<evidence type="ECO:0008006" key="3">
    <source>
        <dbReference type="Google" id="ProtNLM"/>
    </source>
</evidence>
<reference evidence="1 2" key="1">
    <citation type="submission" date="2020-08" db="EMBL/GenBank/DDBJ databases">
        <title>Sequencing the genomes of 1000 actinobacteria strains.</title>
        <authorList>
            <person name="Klenk H.-P."/>
        </authorList>
    </citation>
    <scope>NUCLEOTIDE SEQUENCE [LARGE SCALE GENOMIC DNA]</scope>
    <source>
        <strain evidence="1 2">DSM 45859</strain>
    </source>
</reference>
<sequence length="89" mass="9852">MNGTRARRYAQLNTGFGHNRSMQRYTYQVVELREKMIGGKMSGEKLEKLLNDRAAEGWQLKAITGAEVKGRVGPGGVDGLLVTFERPVG</sequence>
<dbReference type="AlphaFoldDB" id="A0A840IV89"/>
<accession>A0A840IV89</accession>
<dbReference type="Pfam" id="PF13783">
    <property type="entry name" value="DUF4177"/>
    <property type="match status" value="1"/>
</dbReference>
<protein>
    <recommendedName>
        <fullName evidence="3">DUF4177 domain-containing protein</fullName>
    </recommendedName>
</protein>
<gene>
    <name evidence="1" type="ORF">BJY18_002732</name>
</gene>
<evidence type="ECO:0000313" key="1">
    <source>
        <dbReference type="EMBL" id="MBB4685247.1"/>
    </source>
</evidence>
<comment type="caution">
    <text evidence="1">The sequence shown here is derived from an EMBL/GenBank/DDBJ whole genome shotgun (WGS) entry which is preliminary data.</text>
</comment>
<name>A0A840IV89_9PSEU</name>
<dbReference type="Proteomes" id="UP000581769">
    <property type="component" value="Unassembled WGS sequence"/>
</dbReference>
<dbReference type="RefSeq" id="WP_312873834.1">
    <property type="nucleotide sequence ID" value="NZ_JACHMG010000001.1"/>
</dbReference>
<evidence type="ECO:0000313" key="2">
    <source>
        <dbReference type="Proteomes" id="UP000581769"/>
    </source>
</evidence>